<organism evidence="1 2">
    <name type="scientific">Shewanella hanedai</name>
    <name type="common">Alteromonas hanedai</name>
    <dbReference type="NCBI Taxonomy" id="25"/>
    <lineage>
        <taxon>Bacteria</taxon>
        <taxon>Pseudomonadati</taxon>
        <taxon>Pseudomonadota</taxon>
        <taxon>Gammaproteobacteria</taxon>
        <taxon>Alteromonadales</taxon>
        <taxon>Shewanellaceae</taxon>
        <taxon>Shewanella</taxon>
    </lineage>
</organism>
<accession>A0A553JN35</accession>
<dbReference type="EMBL" id="VKGK01000015">
    <property type="protein sequence ID" value="TRY13831.1"/>
    <property type="molecule type" value="Genomic_DNA"/>
</dbReference>
<dbReference type="SUPFAM" id="SSF55166">
    <property type="entry name" value="Hedgehog/DD-peptidase"/>
    <property type="match status" value="1"/>
</dbReference>
<proteinExistence type="predicted"/>
<dbReference type="Proteomes" id="UP000318126">
    <property type="component" value="Unassembled WGS sequence"/>
</dbReference>
<evidence type="ECO:0000313" key="2">
    <source>
        <dbReference type="Proteomes" id="UP000318126"/>
    </source>
</evidence>
<protein>
    <submittedName>
        <fullName evidence="1">M15 family metallopeptidase</fullName>
    </submittedName>
</protein>
<dbReference type="AlphaFoldDB" id="A0A553JN35"/>
<keyword evidence="2" id="KW-1185">Reference proteome</keyword>
<dbReference type="OrthoDB" id="8479979at2"/>
<gene>
    <name evidence="1" type="ORF">FN961_13005</name>
</gene>
<evidence type="ECO:0000313" key="1">
    <source>
        <dbReference type="EMBL" id="TRY13831.1"/>
    </source>
</evidence>
<sequence length="143" mass="16081">MPKFGKTSTARLQSCHPDLQAIFTVVIQSLDCSIFCGHRNKADQQQAFNASLSQVQFPNSKHNSMPSMATDAGPYFTELKNTDWEDIKAFATFAGYVKRVSHELLAQGVITHHIRWGGDWDGDGRTSDQTFHDLPHFELIKVN</sequence>
<dbReference type="InterPro" id="IPR009045">
    <property type="entry name" value="Zn_M74/Hedgehog-like"/>
</dbReference>
<dbReference type="RefSeq" id="WP_144040612.1">
    <property type="nucleotide sequence ID" value="NZ_BMPL01000015.1"/>
</dbReference>
<dbReference type="Gene3D" id="3.30.1380.10">
    <property type="match status" value="1"/>
</dbReference>
<reference evidence="2" key="1">
    <citation type="submission" date="2019-07" db="EMBL/GenBank/DDBJ databases">
        <title>Shewanella sp. YLB-08 draft genomic sequence.</title>
        <authorList>
            <person name="Yu L."/>
        </authorList>
    </citation>
    <scope>NUCLEOTIDE SEQUENCE [LARGE SCALE GENOMIC DNA]</scope>
    <source>
        <strain evidence="2">JCM 20706</strain>
    </source>
</reference>
<comment type="caution">
    <text evidence="1">The sequence shown here is derived from an EMBL/GenBank/DDBJ whole genome shotgun (WGS) entry which is preliminary data.</text>
</comment>
<name>A0A553JN35_SHEHA</name>